<comment type="caution">
    <text evidence="12">The sequence shown here is derived from an EMBL/GenBank/DDBJ whole genome shotgun (WGS) entry which is preliminary data.</text>
</comment>
<dbReference type="AlphaFoldDB" id="A0A084IP36"/>
<dbReference type="Proteomes" id="UP000028302">
    <property type="component" value="Unassembled WGS sequence"/>
</dbReference>
<protein>
    <submittedName>
        <fullName evidence="12">Type II secretion system protein</fullName>
    </submittedName>
</protein>
<evidence type="ECO:0000256" key="1">
    <source>
        <dbReference type="ARBA" id="ARBA00004429"/>
    </source>
</evidence>
<accession>A0A084IP36</accession>
<evidence type="ECO:0000256" key="6">
    <source>
        <dbReference type="ARBA" id="ARBA00022692"/>
    </source>
</evidence>
<keyword evidence="5" id="KW-0997">Cell inner membrane</keyword>
<evidence type="ECO:0000256" key="10">
    <source>
        <dbReference type="SAM" id="Phobius"/>
    </source>
</evidence>
<evidence type="ECO:0000256" key="5">
    <source>
        <dbReference type="ARBA" id="ARBA00022519"/>
    </source>
</evidence>
<evidence type="ECO:0000313" key="12">
    <source>
        <dbReference type="EMBL" id="KEZ78470.1"/>
    </source>
</evidence>
<dbReference type="PROSITE" id="PS00874">
    <property type="entry name" value="T2SP_F"/>
    <property type="match status" value="1"/>
</dbReference>
<keyword evidence="8 10" id="KW-0472">Membrane</keyword>
<keyword evidence="3 9" id="KW-0813">Transport</keyword>
<dbReference type="GO" id="GO:0005886">
    <property type="term" value="C:plasma membrane"/>
    <property type="evidence" value="ECO:0007669"/>
    <property type="project" value="UniProtKB-SubCell"/>
</dbReference>
<dbReference type="OrthoDB" id="9805682at2"/>
<dbReference type="PANTHER" id="PTHR30012">
    <property type="entry name" value="GENERAL SECRETION PATHWAY PROTEIN"/>
    <property type="match status" value="1"/>
</dbReference>
<dbReference type="GO" id="GO:0015628">
    <property type="term" value="P:protein secretion by the type II secretion system"/>
    <property type="evidence" value="ECO:0007669"/>
    <property type="project" value="TreeGrafter"/>
</dbReference>
<gene>
    <name evidence="12" type="ORF">C41B8_04541</name>
</gene>
<evidence type="ECO:0000256" key="9">
    <source>
        <dbReference type="RuleBase" id="RU003923"/>
    </source>
</evidence>
<name>A0A084IP36_SALHC</name>
<organism evidence="12 13">
    <name type="scientific">Salinisphaera hydrothermalis (strain C41B8)</name>
    <dbReference type="NCBI Taxonomy" id="1304275"/>
    <lineage>
        <taxon>Bacteria</taxon>
        <taxon>Pseudomonadati</taxon>
        <taxon>Pseudomonadota</taxon>
        <taxon>Gammaproteobacteria</taxon>
        <taxon>Salinisphaerales</taxon>
        <taxon>Salinisphaeraceae</taxon>
        <taxon>Salinisphaera</taxon>
    </lineage>
</organism>
<dbReference type="eggNOG" id="COG1459">
    <property type="taxonomic scope" value="Bacteria"/>
</dbReference>
<feature type="transmembrane region" description="Helical" evidence="10">
    <location>
        <begin position="382"/>
        <end position="402"/>
    </location>
</feature>
<comment type="subcellular location">
    <subcellularLocation>
        <location evidence="1 9">Cell inner membrane</location>
        <topology evidence="1 9">Multi-pass membrane protein</topology>
    </subcellularLocation>
</comment>
<keyword evidence="4" id="KW-1003">Cell membrane</keyword>
<dbReference type="PANTHER" id="PTHR30012:SF7">
    <property type="entry name" value="PROTEIN TRANSPORT PROTEIN HOFC HOMOLOG"/>
    <property type="match status" value="1"/>
</dbReference>
<dbReference type="InterPro" id="IPR001992">
    <property type="entry name" value="T2SS_GspF/T4SS_PilC_CS"/>
</dbReference>
<evidence type="ECO:0000256" key="2">
    <source>
        <dbReference type="ARBA" id="ARBA00005745"/>
    </source>
</evidence>
<dbReference type="EMBL" id="APNK01000004">
    <property type="protein sequence ID" value="KEZ78470.1"/>
    <property type="molecule type" value="Genomic_DNA"/>
</dbReference>
<feature type="transmembrane region" description="Helical" evidence="10">
    <location>
        <begin position="227"/>
        <end position="245"/>
    </location>
</feature>
<reference evidence="12 13" key="1">
    <citation type="submission" date="2013-03" db="EMBL/GenBank/DDBJ databases">
        <title>Salinisphaera hydrothermalis C41B8 Genome Sequencing.</title>
        <authorList>
            <person name="Li C."/>
            <person name="Lai Q."/>
            <person name="Shao Z."/>
        </authorList>
    </citation>
    <scope>NUCLEOTIDE SEQUENCE [LARGE SCALE GENOMIC DNA]</scope>
    <source>
        <strain evidence="12 13">C41B8</strain>
    </source>
</reference>
<keyword evidence="7 10" id="KW-1133">Transmembrane helix</keyword>
<dbReference type="STRING" id="1304275.C41B8_04541"/>
<evidence type="ECO:0000259" key="11">
    <source>
        <dbReference type="Pfam" id="PF00482"/>
    </source>
</evidence>
<dbReference type="InterPro" id="IPR042094">
    <property type="entry name" value="T2SS_GspF_sf"/>
</dbReference>
<dbReference type="PATRIC" id="fig|1304275.5.peg.931"/>
<dbReference type="RefSeq" id="WP_037334710.1">
    <property type="nucleotide sequence ID" value="NZ_APNK01000004.1"/>
</dbReference>
<dbReference type="Gene3D" id="1.20.81.30">
    <property type="entry name" value="Type II secretion system (T2SS), domain F"/>
    <property type="match status" value="2"/>
</dbReference>
<sequence>MAETRTDNHTFFWIGTDRNGTRVKGQTEGPNEAMVRAMLRRQNINPLHVRKQTRLFGIGGPRKKKIRTGDIAILSRQLATMLGAGVPLVQSLDIVAKGASNPSLARLVDTIRDDIESGLPMAEALGEHPRYFDDLFVNLVAAGERSGTLESLLDKIATYKEKTEAIKTKVRKALFYPSAVIIVAIIVMGILLYFVVPQFQSLFRGFGADLPAFTLMVIGLSETVQHWWWLILGIVIGAGYGFVIARRRSRRFRRALDRVVLRVPVVGTIVDNAAVARFARTLSTMFAAGVPLVEALDSVARAAGNVAFEEAIDQMRGQVESGQRLELAMANTGRFPSMAHQMVKIGEEAGALDSMCGRVADFYESEVDAQVDGLSSLLEPMIMAVIGVLVGGLVIAMYLPIFKLGSVV</sequence>
<feature type="transmembrane region" description="Helical" evidence="10">
    <location>
        <begin position="174"/>
        <end position="195"/>
    </location>
</feature>
<evidence type="ECO:0000256" key="7">
    <source>
        <dbReference type="ARBA" id="ARBA00022989"/>
    </source>
</evidence>
<dbReference type="FunFam" id="1.20.81.30:FF:000001">
    <property type="entry name" value="Type II secretion system protein F"/>
    <property type="match status" value="2"/>
</dbReference>
<evidence type="ECO:0000256" key="3">
    <source>
        <dbReference type="ARBA" id="ARBA00022448"/>
    </source>
</evidence>
<dbReference type="InterPro" id="IPR018076">
    <property type="entry name" value="T2SS_GspF_dom"/>
</dbReference>
<keyword evidence="13" id="KW-1185">Reference proteome</keyword>
<feature type="domain" description="Type II secretion system protein GspF" evidence="11">
    <location>
        <begin position="75"/>
        <end position="197"/>
    </location>
</feature>
<proteinExistence type="inferred from homology"/>
<comment type="similarity">
    <text evidence="2 9">Belongs to the GSP F family.</text>
</comment>
<dbReference type="InterPro" id="IPR003004">
    <property type="entry name" value="GspF/PilC"/>
</dbReference>
<dbReference type="Pfam" id="PF00482">
    <property type="entry name" value="T2SSF"/>
    <property type="match status" value="2"/>
</dbReference>
<evidence type="ECO:0000256" key="8">
    <source>
        <dbReference type="ARBA" id="ARBA00023136"/>
    </source>
</evidence>
<evidence type="ECO:0000313" key="13">
    <source>
        <dbReference type="Proteomes" id="UP000028302"/>
    </source>
</evidence>
<evidence type="ECO:0000256" key="4">
    <source>
        <dbReference type="ARBA" id="ARBA00022475"/>
    </source>
</evidence>
<keyword evidence="6 9" id="KW-0812">Transmembrane</keyword>
<dbReference type="PRINTS" id="PR00812">
    <property type="entry name" value="BCTERIALGSPF"/>
</dbReference>
<feature type="domain" description="Type II secretion system protein GspF" evidence="11">
    <location>
        <begin position="278"/>
        <end position="400"/>
    </location>
</feature>